<dbReference type="InterPro" id="IPR036291">
    <property type="entry name" value="NAD(P)-bd_dom_sf"/>
</dbReference>
<dbReference type="PANTHER" id="PTHR44154:SF1">
    <property type="entry name" value="QUINONE OXIDOREDUCTASE"/>
    <property type="match status" value="1"/>
</dbReference>
<dbReference type="SUPFAM" id="SSF51735">
    <property type="entry name" value="NAD(P)-binding Rossmann-fold domains"/>
    <property type="match status" value="1"/>
</dbReference>
<organism evidence="3 4">
    <name type="scientific">Halostagnicola kamekurae</name>
    <dbReference type="NCBI Taxonomy" id="619731"/>
    <lineage>
        <taxon>Archaea</taxon>
        <taxon>Methanobacteriati</taxon>
        <taxon>Methanobacteriota</taxon>
        <taxon>Stenosarchaea group</taxon>
        <taxon>Halobacteria</taxon>
        <taxon>Halobacteriales</taxon>
        <taxon>Natrialbaceae</taxon>
        <taxon>Halostagnicola</taxon>
    </lineage>
</organism>
<dbReference type="GO" id="GO:0044281">
    <property type="term" value="P:small molecule metabolic process"/>
    <property type="evidence" value="ECO:0007669"/>
    <property type="project" value="UniProtKB-ARBA"/>
</dbReference>
<dbReference type="SUPFAM" id="SSF50129">
    <property type="entry name" value="GroES-like"/>
    <property type="match status" value="1"/>
</dbReference>
<dbReference type="Gene3D" id="3.40.50.720">
    <property type="entry name" value="NAD(P)-binding Rossmann-like Domain"/>
    <property type="match status" value="1"/>
</dbReference>
<gene>
    <name evidence="3" type="ORF">SAMN04488556_3380</name>
</gene>
<dbReference type="InterPro" id="IPR013149">
    <property type="entry name" value="ADH-like_C"/>
</dbReference>
<feature type="domain" description="Enoyl reductase (ER)" evidence="2">
    <location>
        <begin position="10"/>
        <end position="321"/>
    </location>
</feature>
<dbReference type="GO" id="GO:0043168">
    <property type="term" value="F:anion binding"/>
    <property type="evidence" value="ECO:0007669"/>
    <property type="project" value="UniProtKB-ARBA"/>
</dbReference>
<evidence type="ECO:0000313" key="4">
    <source>
        <dbReference type="Proteomes" id="UP000199199"/>
    </source>
</evidence>
<evidence type="ECO:0000313" key="3">
    <source>
        <dbReference type="EMBL" id="SFS92044.1"/>
    </source>
</evidence>
<protein>
    <submittedName>
        <fullName evidence="3">NADPH:quinone reductase</fullName>
    </submittedName>
</protein>
<dbReference type="SMART" id="SM00829">
    <property type="entry name" value="PKS_ER"/>
    <property type="match status" value="1"/>
</dbReference>
<sequence length="323" mass="34939">MRAIRYHKSGTPSVLQIDEIKQPEPGPNEVLVKTRAASVNPVDGVVRNLSQTNHPKTTGSDLAGRVKAVGDGVTTYENGDRVFATGLHAERFSGGSFADYVIVPTDLLSPLPKEVSFKEGAAIALVGVTAWRAFINHADIEPGETVLIHGGNGGVGHIAIQIASLMGASVVATARPKHYSTIREFGADFAFDYTRDDLGKAIKSECGGVDVILDHFPKRDINTNIDVLNLEGDIVVIAGKEMTISDITSIRQKEIDLHMMSVTNLVTHRDLPNIGKILTYISRLLANGQLSVEIDRVYDFDTAEKAYRALQEDSIVGKIVVEP</sequence>
<keyword evidence="4" id="KW-1185">Reference proteome</keyword>
<accession>A0A1I6TSA4</accession>
<keyword evidence="1" id="KW-0521">NADP</keyword>
<proteinExistence type="predicted"/>
<dbReference type="PANTHER" id="PTHR44154">
    <property type="entry name" value="QUINONE OXIDOREDUCTASE"/>
    <property type="match status" value="1"/>
</dbReference>
<evidence type="ECO:0000256" key="1">
    <source>
        <dbReference type="ARBA" id="ARBA00022857"/>
    </source>
</evidence>
<dbReference type="InterPro" id="IPR013154">
    <property type="entry name" value="ADH-like_N"/>
</dbReference>
<dbReference type="GO" id="GO:0016616">
    <property type="term" value="F:oxidoreductase activity, acting on the CH-OH group of donors, NAD or NADP as acceptor"/>
    <property type="evidence" value="ECO:0007669"/>
    <property type="project" value="UniProtKB-ARBA"/>
</dbReference>
<name>A0A1I6TSA4_9EURY</name>
<dbReference type="InterPro" id="IPR051603">
    <property type="entry name" value="Zinc-ADH_QOR/CCCR"/>
</dbReference>
<dbReference type="AlphaFoldDB" id="A0A1I6TSA4"/>
<dbReference type="Gene3D" id="3.90.180.10">
    <property type="entry name" value="Medium-chain alcohol dehydrogenases, catalytic domain"/>
    <property type="match status" value="1"/>
</dbReference>
<dbReference type="InterPro" id="IPR020843">
    <property type="entry name" value="ER"/>
</dbReference>
<reference evidence="4" key="1">
    <citation type="submission" date="2016-10" db="EMBL/GenBank/DDBJ databases">
        <authorList>
            <person name="Varghese N."/>
            <person name="Submissions S."/>
        </authorList>
    </citation>
    <scope>NUCLEOTIDE SEQUENCE [LARGE SCALE GENOMIC DNA]</scope>
    <source>
        <strain evidence="4">DSM 22427</strain>
    </source>
</reference>
<dbReference type="Proteomes" id="UP000199199">
    <property type="component" value="Unassembled WGS sequence"/>
</dbReference>
<dbReference type="Pfam" id="PF00107">
    <property type="entry name" value="ADH_zinc_N"/>
    <property type="match status" value="1"/>
</dbReference>
<dbReference type="InterPro" id="IPR011032">
    <property type="entry name" value="GroES-like_sf"/>
</dbReference>
<dbReference type="OrthoDB" id="146629at2157"/>
<dbReference type="EMBL" id="FOZS01000003">
    <property type="protein sequence ID" value="SFS92044.1"/>
    <property type="molecule type" value="Genomic_DNA"/>
</dbReference>
<dbReference type="GO" id="GO:0030554">
    <property type="term" value="F:adenyl nucleotide binding"/>
    <property type="evidence" value="ECO:0007669"/>
    <property type="project" value="UniProtKB-ARBA"/>
</dbReference>
<dbReference type="CDD" id="cd08253">
    <property type="entry name" value="zeta_crystallin"/>
    <property type="match status" value="1"/>
</dbReference>
<dbReference type="RefSeq" id="WP_092906183.1">
    <property type="nucleotide sequence ID" value="NZ_FOZS01000003.1"/>
</dbReference>
<dbReference type="Pfam" id="PF08240">
    <property type="entry name" value="ADH_N"/>
    <property type="match status" value="1"/>
</dbReference>
<evidence type="ECO:0000259" key="2">
    <source>
        <dbReference type="SMART" id="SM00829"/>
    </source>
</evidence>